<proteinExistence type="predicted"/>
<keyword evidence="3" id="KW-0547">Nucleotide-binding</keyword>
<evidence type="ECO:0000313" key="4">
    <source>
        <dbReference type="Proteomes" id="UP000002785"/>
    </source>
</evidence>
<dbReference type="AlphaFoldDB" id="B5HSC1"/>
<evidence type="ECO:0000259" key="2">
    <source>
        <dbReference type="PROSITE" id="PS51192"/>
    </source>
</evidence>
<protein>
    <submittedName>
        <fullName evidence="3">Helicase</fullName>
    </submittedName>
</protein>
<keyword evidence="3" id="KW-0067">ATP-binding</keyword>
<dbReference type="GO" id="GO:0016787">
    <property type="term" value="F:hydrolase activity"/>
    <property type="evidence" value="ECO:0007669"/>
    <property type="project" value="InterPro"/>
</dbReference>
<dbReference type="InterPro" id="IPR005114">
    <property type="entry name" value="Helicase_assoc"/>
</dbReference>
<dbReference type="Pfam" id="PF03457">
    <property type="entry name" value="HA"/>
    <property type="match status" value="3"/>
</dbReference>
<dbReference type="GO" id="GO:0005524">
    <property type="term" value="F:ATP binding"/>
    <property type="evidence" value="ECO:0007669"/>
    <property type="project" value="InterPro"/>
</dbReference>
<dbReference type="eggNOG" id="COG4889">
    <property type="taxonomic scope" value="Bacteria"/>
</dbReference>
<feature type="compositionally biased region" description="Low complexity" evidence="1">
    <location>
        <begin position="26"/>
        <end position="42"/>
    </location>
</feature>
<organism evidence="3 4">
    <name type="scientific">Streptomyces sviceus (strain ATCC 29083 / DSM 924 / JCM 4929 / NBRC 13980 / NCIMB 11184 / NRRL 5439 / UC 5370)</name>
    <dbReference type="NCBI Taxonomy" id="463191"/>
    <lineage>
        <taxon>Bacteria</taxon>
        <taxon>Bacillati</taxon>
        <taxon>Actinomycetota</taxon>
        <taxon>Actinomycetes</taxon>
        <taxon>Kitasatosporales</taxon>
        <taxon>Streptomycetaceae</taxon>
        <taxon>Streptomyces</taxon>
    </lineage>
</organism>
<dbReference type="InterPro" id="IPR050742">
    <property type="entry name" value="Helicase_Restrict-Modif_Enz"/>
</dbReference>
<keyword evidence="3" id="KW-0347">Helicase</keyword>
<dbReference type="InterPro" id="IPR006935">
    <property type="entry name" value="Helicase/UvrB_N"/>
</dbReference>
<keyword evidence="3" id="KW-0378">Hydrolase</keyword>
<reference evidence="3" key="1">
    <citation type="submission" date="2009-10" db="EMBL/GenBank/DDBJ databases">
        <title>The genome sequence of Streptomyces sviceus strain ATCC 29083.</title>
        <authorList>
            <consortium name="The Broad Institute Genome Sequencing Platform"/>
            <consortium name="Broad Institute Microbial Sequencing Center"/>
            <person name="Fischbach M."/>
            <person name="Godfrey P."/>
            <person name="Ward D."/>
            <person name="Young S."/>
            <person name="Zeng Q."/>
            <person name="Koehrsen M."/>
            <person name="Alvarado L."/>
            <person name="Berlin A.M."/>
            <person name="Bochicchio J."/>
            <person name="Borenstein D."/>
            <person name="Chapman S.B."/>
            <person name="Chen Z."/>
            <person name="Engels R."/>
            <person name="Freedman E."/>
            <person name="Gellesch M."/>
            <person name="Goldberg J."/>
            <person name="Griggs A."/>
            <person name="Gujja S."/>
            <person name="Heilman E.R."/>
            <person name="Heiman D.I."/>
            <person name="Hepburn T.A."/>
            <person name="Howarth C."/>
            <person name="Jen D."/>
            <person name="Larson L."/>
            <person name="Lewis B."/>
            <person name="Mehta T."/>
            <person name="Park D."/>
            <person name="Pearson M."/>
            <person name="Richards J."/>
            <person name="Roberts A."/>
            <person name="Saif S."/>
            <person name="Shea T.D."/>
            <person name="Shenoy N."/>
            <person name="Sisk P."/>
            <person name="Stolte C."/>
            <person name="Sykes S.N."/>
            <person name="Thomson T."/>
            <person name="Walk T."/>
            <person name="White J."/>
            <person name="Yandava C."/>
            <person name="Straight P."/>
            <person name="Clardy J."/>
            <person name="Hung D."/>
            <person name="Kolter R."/>
            <person name="Mekalanos J."/>
            <person name="Walker S."/>
            <person name="Walsh C.T."/>
            <person name="Wieland-Brown L.C."/>
            <person name="Haas B."/>
            <person name="Nusbaum C."/>
            <person name="Birren B."/>
        </authorList>
    </citation>
    <scope>NUCLEOTIDE SEQUENCE [LARGE SCALE GENOMIC DNA]</scope>
    <source>
        <strain evidence="3">ATCC 29083</strain>
    </source>
</reference>
<evidence type="ECO:0000256" key="1">
    <source>
        <dbReference type="SAM" id="MobiDB-lite"/>
    </source>
</evidence>
<keyword evidence="4" id="KW-1185">Reference proteome</keyword>
<dbReference type="CDD" id="cd18785">
    <property type="entry name" value="SF2_C"/>
    <property type="match status" value="1"/>
</dbReference>
<dbReference type="PROSITE" id="PS51192">
    <property type="entry name" value="HELICASE_ATP_BIND_1"/>
    <property type="match status" value="1"/>
</dbReference>
<feature type="region of interest" description="Disordered" evidence="1">
    <location>
        <begin position="10"/>
        <end position="59"/>
    </location>
</feature>
<dbReference type="EMBL" id="CM000951">
    <property type="protein sequence ID" value="EDY55726.2"/>
    <property type="molecule type" value="Genomic_DNA"/>
</dbReference>
<gene>
    <name evidence="3" type="ORF">SSEG_02306</name>
</gene>
<feature type="compositionally biased region" description="Basic and acidic residues" evidence="1">
    <location>
        <begin position="44"/>
        <end position="59"/>
    </location>
</feature>
<dbReference type="PANTHER" id="PTHR47396">
    <property type="entry name" value="TYPE I RESTRICTION ENZYME ECOKI R PROTEIN"/>
    <property type="match status" value="1"/>
</dbReference>
<dbReference type="Gene3D" id="3.40.50.300">
    <property type="entry name" value="P-loop containing nucleotide triphosphate hydrolases"/>
    <property type="match status" value="2"/>
</dbReference>
<dbReference type="SMART" id="SM00487">
    <property type="entry name" value="DEXDc"/>
    <property type="match status" value="1"/>
</dbReference>
<accession>B5HSC1</accession>
<name>B5HSC1_STRX2</name>
<dbReference type="Gene3D" id="6.10.140.530">
    <property type="match status" value="1"/>
</dbReference>
<dbReference type="GO" id="GO:0005829">
    <property type="term" value="C:cytosol"/>
    <property type="evidence" value="ECO:0007669"/>
    <property type="project" value="TreeGrafter"/>
</dbReference>
<dbReference type="eggNOG" id="COG1111">
    <property type="taxonomic scope" value="Bacteria"/>
</dbReference>
<dbReference type="InterPro" id="IPR014001">
    <property type="entry name" value="Helicase_ATP-bd"/>
</dbReference>
<sequence>MPVSYVQMQRKQNSCGQHRPGPGGKLPRSLSSAGAGGLLPLPGRRRETARHMSDRAQLRPHQEEAVGAGVDALLHRRLAAATIIAACGTGKTLIGKRIAEHFTARGPVLVLVPTLELLIQTAARWLADGSFDQLIGMCSLPGIHDRRLRGHLLLTSDPQALARRVAKGGRTAVFATYASLPAIGDAHRAHGLPRWPFALADEAHRTSGDWDKRWGLIHDDRIIPTAHRLYMTATPRNWRAPTRTQARPRIERLASMDDPTVYGPVVYRLDLAQAIERGILADYQLVIPEVRDPRLRDILHDCRPTPHLDGLRLATMQAALLTAMAEHDVRRVLTFHGRIAAARGFANSLPETAAALADHTGIRNPWARALYCRQPAWQRQQYFQEFAHFSALAPGSVADSHDGAVLSSVRVLSEGVDAPDTDGIFIADPRRSPSTIAQTVGRSLRKPPGQAKRASIFLPVYIAPGQPVQEAMKSSEFSDFWAFFNGLAVYDTKLYQRFGLRMKKRPQPIPARPHRAAEVNRTLALRTHQPPHNAYWNDGWQAAQAFRTHHGHLNIPSEHVTHDGLALGQWIGQQRSLYAAGALPAARIAALTSLGISWPHPPDSFEHRLNRATAYATRHGTLALGKHAHGGDRAVAAWLETMRRRADTGQLAPARIAALNSVDPFWNPPWSLRWQYTYVQIRHRLTGSTWRCTYHRNDSLDSAWDSWLDRQITNYHLLDAQQKHLLDALARACPDAHPHSMLLTRPPSLRARAFNRGLRAARQYHQRHGHLQVPADHAEDVDGDEVMLGTWLARRCRDSAQMTPDQRTALDVMGFELLPAFLAPLPCDAAA</sequence>
<dbReference type="GO" id="GO:0004386">
    <property type="term" value="F:helicase activity"/>
    <property type="evidence" value="ECO:0007669"/>
    <property type="project" value="UniProtKB-KW"/>
</dbReference>
<dbReference type="InterPro" id="IPR027417">
    <property type="entry name" value="P-loop_NTPase"/>
</dbReference>
<dbReference type="SUPFAM" id="SSF52540">
    <property type="entry name" value="P-loop containing nucleoside triphosphate hydrolases"/>
    <property type="match status" value="1"/>
</dbReference>
<dbReference type="Proteomes" id="UP000002785">
    <property type="component" value="Chromosome"/>
</dbReference>
<dbReference type="HOGENOM" id="CLU_009677_1_0_11"/>
<evidence type="ECO:0000313" key="3">
    <source>
        <dbReference type="EMBL" id="EDY55726.2"/>
    </source>
</evidence>
<dbReference type="PANTHER" id="PTHR47396:SF1">
    <property type="entry name" value="ATP-DEPENDENT HELICASE IRC3-RELATED"/>
    <property type="match status" value="1"/>
</dbReference>
<dbReference type="Pfam" id="PF04851">
    <property type="entry name" value="ResIII"/>
    <property type="match status" value="1"/>
</dbReference>
<feature type="domain" description="Helicase ATP-binding" evidence="2">
    <location>
        <begin position="72"/>
        <end position="253"/>
    </location>
</feature>
<dbReference type="GO" id="GO:0003677">
    <property type="term" value="F:DNA binding"/>
    <property type="evidence" value="ECO:0007669"/>
    <property type="project" value="InterPro"/>
</dbReference>